<feature type="domain" description="Alpha-L-rhamnosidase six-hairpin glycosidase" evidence="6">
    <location>
        <begin position="459"/>
        <end position="800"/>
    </location>
</feature>
<dbReference type="Pfam" id="PF17389">
    <property type="entry name" value="Bac_rhamnosid6H"/>
    <property type="match status" value="1"/>
</dbReference>
<dbReference type="GO" id="GO:0030596">
    <property type="term" value="F:alpha-L-rhamnosidase activity"/>
    <property type="evidence" value="ECO:0007669"/>
    <property type="project" value="UniProtKB-EC"/>
</dbReference>
<evidence type="ECO:0000259" key="7">
    <source>
        <dbReference type="Pfam" id="PF17390"/>
    </source>
</evidence>
<keyword evidence="9" id="KW-1185">Reference proteome</keyword>
<dbReference type="Gene3D" id="2.60.420.10">
    <property type="entry name" value="Maltose phosphorylase, domain 3"/>
    <property type="match status" value="1"/>
</dbReference>
<dbReference type="InterPro" id="IPR013783">
    <property type="entry name" value="Ig-like_fold"/>
</dbReference>
<evidence type="ECO:0000256" key="1">
    <source>
        <dbReference type="ARBA" id="ARBA00001445"/>
    </source>
</evidence>
<dbReference type="InterPro" id="IPR008928">
    <property type="entry name" value="6-hairpin_glycosidase_sf"/>
</dbReference>
<feature type="domain" description="Bacterial alpha-L-rhamnosidase N-terminal" evidence="5">
    <location>
        <begin position="149"/>
        <end position="288"/>
    </location>
</feature>
<dbReference type="Pfam" id="PF05592">
    <property type="entry name" value="Bac_rhamnosid"/>
    <property type="match status" value="1"/>
</dbReference>
<dbReference type="EC" id="3.2.1.40" evidence="2"/>
<dbReference type="InterPro" id="IPR035398">
    <property type="entry name" value="Bac_rhamnosid_C"/>
</dbReference>
<reference evidence="8" key="1">
    <citation type="submission" date="2021-03" db="EMBL/GenBank/DDBJ databases">
        <title>Antimicrobial resistance genes in bacteria isolated from Japanese honey, and their potential for conferring macrolide and lincosamide resistance in the American foulbrood pathogen Paenibacillus larvae.</title>
        <authorList>
            <person name="Okamoto M."/>
            <person name="Kumagai M."/>
            <person name="Kanamori H."/>
            <person name="Takamatsu D."/>
        </authorList>
    </citation>
    <scope>NUCLEOTIDE SEQUENCE</scope>
    <source>
        <strain evidence="8">J2TS6</strain>
    </source>
</reference>
<dbReference type="Pfam" id="PF25788">
    <property type="entry name" value="Ig_Rha78A_N"/>
    <property type="match status" value="1"/>
</dbReference>
<organism evidence="8 9">
    <name type="scientific">Paenibacillus albilobatus</name>
    <dbReference type="NCBI Taxonomy" id="2716884"/>
    <lineage>
        <taxon>Bacteria</taxon>
        <taxon>Bacillati</taxon>
        <taxon>Bacillota</taxon>
        <taxon>Bacilli</taxon>
        <taxon>Bacillales</taxon>
        <taxon>Paenibacillaceae</taxon>
        <taxon>Paenibacillus</taxon>
    </lineage>
</organism>
<evidence type="ECO:0000313" key="8">
    <source>
        <dbReference type="EMBL" id="GIO31824.1"/>
    </source>
</evidence>
<dbReference type="Pfam" id="PF17390">
    <property type="entry name" value="Bac_rhamnosid_C"/>
    <property type="match status" value="1"/>
</dbReference>
<dbReference type="InterPro" id="IPR008902">
    <property type="entry name" value="Rhamnosid_concanavalin"/>
</dbReference>
<comment type="catalytic activity">
    <reaction evidence="1">
        <text>Hydrolysis of terminal non-reducing alpha-L-rhamnose residues in alpha-L-rhamnosides.</text>
        <dbReference type="EC" id="3.2.1.40"/>
    </reaction>
</comment>
<evidence type="ECO:0000256" key="3">
    <source>
        <dbReference type="ARBA" id="ARBA00022801"/>
    </source>
</evidence>
<dbReference type="InterPro" id="IPR035396">
    <property type="entry name" value="Bac_rhamnosid6H"/>
</dbReference>
<dbReference type="PANTHER" id="PTHR33307:SF6">
    <property type="entry name" value="ALPHA-RHAMNOSIDASE (EUROFUNG)-RELATED"/>
    <property type="match status" value="1"/>
</dbReference>
<evidence type="ECO:0000313" key="9">
    <source>
        <dbReference type="Proteomes" id="UP000679779"/>
    </source>
</evidence>
<sequence length="913" mass="101789">MNLRVTDLRSEYVRNPLGIGPIRPRLSWKLEAGKGERHVLQAAYQIQVAKEDPDFNRPIWDSGKIESDRSVHVEYGGEPLEERTRYYARVRAWDRRSAAADWSGTVFWETGNFREDSWQASWITCDAKSQGWNEDAAYLLRRGFRLDGEIVRARVYATSLGAYRLELNGRKAGDGVLAPGWTSYNKRLQVQTYDVTEFVAEGDNTVGVVLAKGWHQSALGWENNNGYYGSDRAALVQLHVLYKDGREAVICSDESWQASTGPVLMSEIYDGEIYDARLEIADWAMPGTWNGEGYDAEISAGTEIGLHEAGKVMPRTAGWIRASVVEYPKSMLVCQENELPKVMHKLKPAAFIVTPAGETVIDFGQNMVGAVRFTVRGATEGAVAELRHFEVLDRNGNVYTANLRKAKQTAKYICRGGVEETYQPEFTFMGFRYVHVVQYPGEINLDDFTGCVIYSGMEATGTFACSDEQVSKLQQNIVWGQRGNFLDVPTDCPQRDERLGWTGDAQVFIRTAAFNMGVGPFFTKWLRDLKADQLPDGGVPAVIPNIFPESAEMHSSSAWGDAAVICPWTLYLCYGDTRILEEQFDSMKAWIDYIRGQGEQETLWNTGFHFGDWLHLNADSRATPTDLIATAYFAYSTDLFARSAALIGRSEIAGEYRDLHRRIVDAFRQEFVTPSGRLCAHTQTAHVLALAFGLVEGETKTRVARTLAAMIEDNGTALTTGFVGTPYLCRVLTENGYNELAYRLVLRKEYPSWLYSVGKGAMTIWEHWDSIKEDGSFWSEEMNSFNHYAYGSVGEWLYGVVAGIDTSEAEPGYKGIVIQPRPGIGITSAEAAYDSLYGTIVSKWSIADGRMRMDVTIPPNTTATIVLPAADPETVKESDIDTASAEGILFVEKAAEGVKVRAGSGQYRFEFAV</sequence>
<name>A0A920CCD0_9BACL</name>
<dbReference type="RefSeq" id="WP_236575635.1">
    <property type="nucleotide sequence ID" value="NZ_BORQ01000003.1"/>
</dbReference>
<dbReference type="GO" id="GO:0005975">
    <property type="term" value="P:carbohydrate metabolic process"/>
    <property type="evidence" value="ECO:0007669"/>
    <property type="project" value="InterPro"/>
</dbReference>
<dbReference type="Pfam" id="PF08531">
    <property type="entry name" value="Bac_rhamnosid_N"/>
    <property type="match status" value="1"/>
</dbReference>
<evidence type="ECO:0000259" key="4">
    <source>
        <dbReference type="Pfam" id="PF05592"/>
    </source>
</evidence>
<protein>
    <recommendedName>
        <fullName evidence="2">alpha-L-rhamnosidase</fullName>
        <ecNumber evidence="2">3.2.1.40</ecNumber>
    </recommendedName>
</protein>
<evidence type="ECO:0000256" key="2">
    <source>
        <dbReference type="ARBA" id="ARBA00012652"/>
    </source>
</evidence>
<dbReference type="Gene3D" id="2.60.40.10">
    <property type="entry name" value="Immunoglobulins"/>
    <property type="match status" value="1"/>
</dbReference>
<dbReference type="PIRSF" id="PIRSF010631">
    <property type="entry name" value="A-rhamnsds"/>
    <property type="match status" value="1"/>
</dbReference>
<gene>
    <name evidence="8" type="primary">ramA</name>
    <name evidence="8" type="ORF">J2TS6_29650</name>
</gene>
<dbReference type="PANTHER" id="PTHR33307">
    <property type="entry name" value="ALPHA-RHAMNOSIDASE (EUROFUNG)"/>
    <property type="match status" value="1"/>
</dbReference>
<dbReference type="InterPro" id="IPR012341">
    <property type="entry name" value="6hp_glycosidase-like_sf"/>
</dbReference>
<dbReference type="Proteomes" id="UP000679779">
    <property type="component" value="Unassembled WGS sequence"/>
</dbReference>
<feature type="domain" description="Alpha-L-rhamnosidase concanavalin-like" evidence="4">
    <location>
        <begin position="354"/>
        <end position="454"/>
    </location>
</feature>
<dbReference type="SUPFAM" id="SSF48208">
    <property type="entry name" value="Six-hairpin glycosidases"/>
    <property type="match status" value="1"/>
</dbReference>
<accession>A0A920CCD0</accession>
<dbReference type="EMBL" id="BORQ01000003">
    <property type="protein sequence ID" value="GIO31824.1"/>
    <property type="molecule type" value="Genomic_DNA"/>
</dbReference>
<keyword evidence="3" id="KW-0378">Hydrolase</keyword>
<evidence type="ECO:0000259" key="5">
    <source>
        <dbReference type="Pfam" id="PF08531"/>
    </source>
</evidence>
<proteinExistence type="predicted"/>
<dbReference type="InterPro" id="IPR013737">
    <property type="entry name" value="Bac_rhamnosid_N"/>
</dbReference>
<dbReference type="Gene3D" id="2.60.120.260">
    <property type="entry name" value="Galactose-binding domain-like"/>
    <property type="match status" value="2"/>
</dbReference>
<evidence type="ECO:0000259" key="6">
    <source>
        <dbReference type="Pfam" id="PF17389"/>
    </source>
</evidence>
<dbReference type="InterPro" id="IPR016007">
    <property type="entry name" value="Alpha_rhamnosid"/>
</dbReference>
<feature type="domain" description="Alpha-L-rhamnosidase C-terminal" evidence="7">
    <location>
        <begin position="803"/>
        <end position="877"/>
    </location>
</feature>
<dbReference type="AlphaFoldDB" id="A0A920CCD0"/>
<dbReference type="Gene3D" id="1.50.10.10">
    <property type="match status" value="1"/>
</dbReference>
<comment type="caution">
    <text evidence="8">The sequence shown here is derived from an EMBL/GenBank/DDBJ whole genome shotgun (WGS) entry which is preliminary data.</text>
</comment>